<dbReference type="InterPro" id="IPR039424">
    <property type="entry name" value="SBP_5"/>
</dbReference>
<dbReference type="RefSeq" id="WP_094831501.1">
    <property type="nucleotide sequence ID" value="NZ_NEVR01000002.1"/>
</dbReference>
<dbReference type="PANTHER" id="PTHR30290">
    <property type="entry name" value="PERIPLASMIC BINDING COMPONENT OF ABC TRANSPORTER"/>
    <property type="match status" value="1"/>
</dbReference>
<dbReference type="PIRSF" id="PIRSF002741">
    <property type="entry name" value="MppA"/>
    <property type="match status" value="1"/>
</dbReference>
<organism evidence="10 11">
    <name type="scientific">Bordetella genomosp. 1</name>
    <dbReference type="NCBI Taxonomy" id="1395607"/>
    <lineage>
        <taxon>Bacteria</taxon>
        <taxon>Pseudomonadati</taxon>
        <taxon>Pseudomonadota</taxon>
        <taxon>Betaproteobacteria</taxon>
        <taxon>Burkholderiales</taxon>
        <taxon>Alcaligenaceae</taxon>
        <taxon>Bordetella</taxon>
    </lineage>
</organism>
<evidence type="ECO:0000259" key="9">
    <source>
        <dbReference type="Pfam" id="PF00496"/>
    </source>
</evidence>
<dbReference type="PANTHER" id="PTHR30290:SF32">
    <property type="entry name" value="GLUTATHIONE-BINDING PROTEIN GSIB"/>
    <property type="match status" value="1"/>
</dbReference>
<keyword evidence="11" id="KW-1185">Reference proteome</keyword>
<name>A0ABX4F0I4_9BORD</name>
<evidence type="ECO:0000256" key="7">
    <source>
        <dbReference type="ARBA" id="ARBA00022764"/>
    </source>
</evidence>
<reference evidence="10 11" key="1">
    <citation type="submission" date="2017-05" db="EMBL/GenBank/DDBJ databases">
        <title>Complete and WGS of Bordetella genogroups.</title>
        <authorList>
            <person name="Spilker T."/>
            <person name="Lipuma J."/>
        </authorList>
    </citation>
    <scope>NUCLEOTIDE SEQUENCE [LARGE SCALE GENOMIC DNA]</scope>
    <source>
        <strain evidence="10 11">AU9795</strain>
    </source>
</reference>
<dbReference type="Gene3D" id="3.90.76.10">
    <property type="entry name" value="Dipeptide-binding Protein, Domain 1"/>
    <property type="match status" value="1"/>
</dbReference>
<dbReference type="Proteomes" id="UP000216354">
    <property type="component" value="Unassembled WGS sequence"/>
</dbReference>
<dbReference type="Pfam" id="PF00496">
    <property type="entry name" value="SBP_bac_5"/>
    <property type="match status" value="1"/>
</dbReference>
<dbReference type="Gene3D" id="3.10.105.10">
    <property type="entry name" value="Dipeptide-binding Protein, Domain 3"/>
    <property type="match status" value="1"/>
</dbReference>
<comment type="caution">
    <text evidence="10">The sequence shown here is derived from an EMBL/GenBank/DDBJ whole genome shotgun (WGS) entry which is preliminary data.</text>
</comment>
<accession>A0ABX4F0I4</accession>
<evidence type="ECO:0000256" key="5">
    <source>
        <dbReference type="ARBA" id="ARBA00022448"/>
    </source>
</evidence>
<comment type="subcellular location">
    <subcellularLocation>
        <location evidence="2">Periplasm</location>
    </subcellularLocation>
</comment>
<evidence type="ECO:0000256" key="8">
    <source>
        <dbReference type="SAM" id="SignalP"/>
    </source>
</evidence>
<evidence type="ECO:0000256" key="6">
    <source>
        <dbReference type="ARBA" id="ARBA00022729"/>
    </source>
</evidence>
<dbReference type="EMBL" id="NEVR01000002">
    <property type="protein sequence ID" value="OZI65510.1"/>
    <property type="molecule type" value="Genomic_DNA"/>
</dbReference>
<gene>
    <name evidence="10" type="ORF">CAL27_10800</name>
</gene>
<feature type="domain" description="Solute-binding protein family 5" evidence="9">
    <location>
        <begin position="72"/>
        <end position="431"/>
    </location>
</feature>
<keyword evidence="7" id="KW-0574">Periplasm</keyword>
<proteinExistence type="inferred from homology"/>
<dbReference type="SUPFAM" id="SSF53850">
    <property type="entry name" value="Periplasmic binding protein-like II"/>
    <property type="match status" value="1"/>
</dbReference>
<keyword evidence="5" id="KW-0813">Transport</keyword>
<dbReference type="InterPro" id="IPR000914">
    <property type="entry name" value="SBP_5_dom"/>
</dbReference>
<evidence type="ECO:0000256" key="3">
    <source>
        <dbReference type="ARBA" id="ARBA00005695"/>
    </source>
</evidence>
<evidence type="ECO:0000256" key="1">
    <source>
        <dbReference type="ARBA" id="ARBA00003489"/>
    </source>
</evidence>
<feature type="chain" id="PRO_5047544960" description="Glutathione-binding protein GsiB" evidence="8">
    <location>
        <begin position="29"/>
        <end position="517"/>
    </location>
</feature>
<dbReference type="NCBIfam" id="NF011942">
    <property type="entry name" value="PRK15413.1"/>
    <property type="match status" value="1"/>
</dbReference>
<dbReference type="CDD" id="cd08499">
    <property type="entry name" value="PBP2_Ylib_like"/>
    <property type="match status" value="1"/>
</dbReference>
<comment type="function">
    <text evidence="1">Part of the ABC transporter complex GsiABCD involved in glutathione import. Binds glutathione.</text>
</comment>
<dbReference type="Gene3D" id="3.40.190.10">
    <property type="entry name" value="Periplasmic binding protein-like II"/>
    <property type="match status" value="1"/>
</dbReference>
<evidence type="ECO:0000256" key="4">
    <source>
        <dbReference type="ARBA" id="ARBA00017393"/>
    </source>
</evidence>
<feature type="signal peptide" evidence="8">
    <location>
        <begin position="1"/>
        <end position="28"/>
    </location>
</feature>
<comment type="similarity">
    <text evidence="3">Belongs to the bacterial solute-binding protein 5 family.</text>
</comment>
<dbReference type="InterPro" id="IPR030678">
    <property type="entry name" value="Peptide/Ni-bd"/>
</dbReference>
<protein>
    <recommendedName>
        <fullName evidence="4">Glutathione-binding protein GsiB</fullName>
    </recommendedName>
</protein>
<evidence type="ECO:0000256" key="2">
    <source>
        <dbReference type="ARBA" id="ARBA00004418"/>
    </source>
</evidence>
<keyword evidence="6 8" id="KW-0732">Signal</keyword>
<evidence type="ECO:0000313" key="11">
    <source>
        <dbReference type="Proteomes" id="UP000216354"/>
    </source>
</evidence>
<sequence>MMKVLRPTKLMAAAALAFGVLASPLAHASKDVTFAVSIALETLDPYNTNSTLNQAVGKAYYEGLFEFDKDLKVQKVLATDYTASEDGLVYTFKLRPGVKFQDGTDFNAEAVKINFDRPADPNNRLSRYIQFSVIDKIEVVDNLTVKITLKKPFSAFINALAHPAAMMISPAALKKYGKDIGFHPVGTGPFEFVEWKPAEYLKVKKFDGYWNKGKPKVDSITFRTVTDNNTRAAVVQTGEAHFAFPVPFEQAPMLAKNDKLDVVDHKNSIMARYLSMNTLVKPFDDVRVRQAINYAINKQALAKVAFNGYATVVDGVVPQGVDYAYKTGPWGYDPAKARELLKQAGYPNGFETQLWSAYNDGTSVKVVQFLQQQLQQVGIKTSVEVLESGQRVQRVQQVQKPEDAKVRLYYAGWSSSTGEADWGLRPLLSTPAYPPVLNNVSYYSNAKVDAGIQEALATTDRAKKTEIYKDVQETIWNDAPWAFLVTQNNVYVKSKNLTGVYVEPDTSFWFGDIDLKQ</sequence>
<evidence type="ECO:0000313" key="10">
    <source>
        <dbReference type="EMBL" id="OZI65510.1"/>
    </source>
</evidence>